<evidence type="ECO:0000256" key="4">
    <source>
        <dbReference type="PIRSR" id="PIRSR000105-1"/>
    </source>
</evidence>
<comment type="pathway">
    <text evidence="1">Lipid metabolism; butanoate metabolism.</text>
</comment>
<dbReference type="InterPro" id="IPR036291">
    <property type="entry name" value="NAD(P)-bd_dom_sf"/>
</dbReference>
<gene>
    <name evidence="8" type="ORF">FYJ51_12595</name>
</gene>
<evidence type="ECO:0000256" key="3">
    <source>
        <dbReference type="ARBA" id="ARBA00023002"/>
    </source>
</evidence>
<feature type="binding site" evidence="5">
    <location>
        <position position="119"/>
    </location>
    <ligand>
        <name>NAD(+)</name>
        <dbReference type="ChEBI" id="CHEBI:57540"/>
    </ligand>
</feature>
<evidence type="ECO:0000259" key="7">
    <source>
        <dbReference type="Pfam" id="PF02737"/>
    </source>
</evidence>
<dbReference type="Pfam" id="PF02737">
    <property type="entry name" value="3HCDH_N"/>
    <property type="match status" value="1"/>
</dbReference>
<evidence type="ECO:0000313" key="9">
    <source>
        <dbReference type="Proteomes" id="UP000461880"/>
    </source>
</evidence>
<feature type="domain" description="3-hydroxyacyl-CoA dehydrogenase C-terminal" evidence="6">
    <location>
        <begin position="184"/>
        <end position="280"/>
    </location>
</feature>
<keyword evidence="5" id="KW-0520">NAD</keyword>
<dbReference type="PANTHER" id="PTHR48075:SF5">
    <property type="entry name" value="3-HYDROXYBUTYRYL-COA DEHYDROGENASE"/>
    <property type="match status" value="1"/>
</dbReference>
<sequence length="299" mass="32171">MKVAVIGAGTMGRGIAQTFAQCPEVEKVYLCDLEVEYAESGLNRIVSAFSKRISKGKMTQEEAGNILAKIQTGTDEIAVDPDLVVEAVIENMELKKKLFKHMQNEVVRNPDCIYATNTSSLSITEIGAGLKMPVVGMHFFNPAPVMKLVEVIAGLNTPEETVQKIIEIAGLLGKTPVQVEESAGFVVNRILIPMINEGIQVYSDGIADITGIDTAMKLGCNHPMGPLELADYIGLDVVLAIMNVLYTESGDSKYRPAQLLKKMVRAGHLGVKSGIGFYNYADGGKVAVDQKKPAAEAAK</sequence>
<dbReference type="RefSeq" id="WP_154505943.1">
    <property type="nucleotide sequence ID" value="NZ_VUMN01000046.1"/>
</dbReference>
<dbReference type="InterPro" id="IPR013328">
    <property type="entry name" value="6PGD_dom2"/>
</dbReference>
<comment type="similarity">
    <text evidence="2">Belongs to the 3-hydroxyacyl-CoA dehydrogenase family.</text>
</comment>
<dbReference type="GO" id="GO:0019605">
    <property type="term" value="P:butyrate metabolic process"/>
    <property type="evidence" value="ECO:0007669"/>
    <property type="project" value="UniProtKB-UniPathway"/>
</dbReference>
<dbReference type="Gene3D" id="3.40.50.720">
    <property type="entry name" value="NAD(P)-binding Rossmann-like Domain"/>
    <property type="match status" value="1"/>
</dbReference>
<dbReference type="EMBL" id="VUMN01000046">
    <property type="protein sequence ID" value="MSS59732.1"/>
    <property type="molecule type" value="Genomic_DNA"/>
</dbReference>
<dbReference type="GO" id="GO:0008691">
    <property type="term" value="F:3-hydroxybutyryl-CoA dehydrogenase activity"/>
    <property type="evidence" value="ECO:0007669"/>
    <property type="project" value="UniProtKB-EC"/>
</dbReference>
<dbReference type="InterPro" id="IPR008927">
    <property type="entry name" value="6-PGluconate_DH-like_C_sf"/>
</dbReference>
<proteinExistence type="inferred from homology"/>
<dbReference type="AlphaFoldDB" id="A0A7X2TGH1"/>
<dbReference type="Proteomes" id="UP000461880">
    <property type="component" value="Unassembled WGS sequence"/>
</dbReference>
<evidence type="ECO:0000256" key="1">
    <source>
        <dbReference type="ARBA" id="ARBA00005086"/>
    </source>
</evidence>
<evidence type="ECO:0000256" key="5">
    <source>
        <dbReference type="PIRSR" id="PIRSR000105-2"/>
    </source>
</evidence>
<dbReference type="InterPro" id="IPR006108">
    <property type="entry name" value="3HC_DH_C"/>
</dbReference>
<dbReference type="PROSITE" id="PS00067">
    <property type="entry name" value="3HCDH"/>
    <property type="match status" value="1"/>
</dbReference>
<dbReference type="EC" id="1.1.1.157" evidence="8"/>
<keyword evidence="3 8" id="KW-0560">Oxidoreductase</keyword>
<dbReference type="Gene3D" id="1.10.1040.10">
    <property type="entry name" value="N-(1-d-carboxylethyl)-l-norvaline Dehydrogenase, domain 2"/>
    <property type="match status" value="1"/>
</dbReference>
<dbReference type="FunFam" id="3.40.50.720:FF:000009">
    <property type="entry name" value="Fatty oxidation complex, alpha subunit"/>
    <property type="match status" value="1"/>
</dbReference>
<feature type="domain" description="3-hydroxyacyl-CoA dehydrogenase NAD binding" evidence="7">
    <location>
        <begin position="2"/>
        <end position="181"/>
    </location>
</feature>
<feature type="binding site" evidence="5">
    <location>
        <position position="141"/>
    </location>
    <ligand>
        <name>NAD(+)</name>
        <dbReference type="ChEBI" id="CHEBI:57540"/>
    </ligand>
</feature>
<dbReference type="UniPathway" id="UPA00863"/>
<dbReference type="Pfam" id="PF00725">
    <property type="entry name" value="3HCDH"/>
    <property type="match status" value="1"/>
</dbReference>
<protein>
    <submittedName>
        <fullName evidence="8">3-hydroxybutyryl-CoA dehydrogenase</fullName>
        <ecNumber evidence="8">1.1.1.157</ecNumber>
    </submittedName>
</protein>
<dbReference type="SUPFAM" id="SSF51735">
    <property type="entry name" value="NAD(P)-binding Rossmann-fold domains"/>
    <property type="match status" value="1"/>
</dbReference>
<feature type="binding site" evidence="5">
    <location>
        <position position="272"/>
    </location>
    <ligand>
        <name>NAD(+)</name>
        <dbReference type="ChEBI" id="CHEBI:57540"/>
    </ligand>
</feature>
<dbReference type="InterPro" id="IPR022694">
    <property type="entry name" value="3-OHacyl-CoA_DH"/>
</dbReference>
<feature type="site" description="Important for catalytic activity" evidence="4">
    <location>
        <position position="138"/>
    </location>
</feature>
<accession>A0A7X2TGH1</accession>
<dbReference type="PANTHER" id="PTHR48075">
    <property type="entry name" value="3-HYDROXYACYL-COA DEHYDROGENASE FAMILY PROTEIN"/>
    <property type="match status" value="1"/>
</dbReference>
<feature type="binding site" evidence="5">
    <location>
        <begin position="7"/>
        <end position="12"/>
    </location>
    <ligand>
        <name>NAD(+)</name>
        <dbReference type="ChEBI" id="CHEBI:57540"/>
    </ligand>
</feature>
<reference evidence="8 9" key="1">
    <citation type="submission" date="2019-08" db="EMBL/GenBank/DDBJ databases">
        <title>In-depth cultivation of the pig gut microbiome towards novel bacterial diversity and tailored functional studies.</title>
        <authorList>
            <person name="Wylensek D."/>
            <person name="Hitch T.C.A."/>
            <person name="Clavel T."/>
        </authorList>
    </citation>
    <scope>NUCLEOTIDE SEQUENCE [LARGE SCALE GENOMIC DNA]</scope>
    <source>
        <strain evidence="8 9">Oil+RF-744-GAM-WT-6</strain>
    </source>
</reference>
<dbReference type="GO" id="GO:0070403">
    <property type="term" value="F:NAD+ binding"/>
    <property type="evidence" value="ECO:0007669"/>
    <property type="project" value="InterPro"/>
</dbReference>
<evidence type="ECO:0000259" key="6">
    <source>
        <dbReference type="Pfam" id="PF00725"/>
    </source>
</evidence>
<evidence type="ECO:0000256" key="2">
    <source>
        <dbReference type="ARBA" id="ARBA00009463"/>
    </source>
</evidence>
<comment type="caution">
    <text evidence="8">The sequence shown here is derived from an EMBL/GenBank/DDBJ whole genome shotgun (WGS) entry which is preliminary data.</text>
</comment>
<evidence type="ECO:0000313" key="8">
    <source>
        <dbReference type="EMBL" id="MSS59732.1"/>
    </source>
</evidence>
<name>A0A7X2TGH1_9FIRM</name>
<dbReference type="InterPro" id="IPR006180">
    <property type="entry name" value="3-OHacyl-CoA_DH_CS"/>
</dbReference>
<feature type="binding site" evidence="5">
    <location>
        <position position="95"/>
    </location>
    <ligand>
        <name>NAD(+)</name>
        <dbReference type="ChEBI" id="CHEBI:57540"/>
    </ligand>
</feature>
<dbReference type="InterPro" id="IPR006176">
    <property type="entry name" value="3-OHacyl-CoA_DH_NAD-bd"/>
</dbReference>
<keyword evidence="9" id="KW-1185">Reference proteome</keyword>
<dbReference type="GO" id="GO:0006635">
    <property type="term" value="P:fatty acid beta-oxidation"/>
    <property type="evidence" value="ECO:0007669"/>
    <property type="project" value="TreeGrafter"/>
</dbReference>
<feature type="binding site" evidence="5">
    <location>
        <position position="32"/>
    </location>
    <ligand>
        <name>NAD(+)</name>
        <dbReference type="ChEBI" id="CHEBI:57540"/>
    </ligand>
</feature>
<dbReference type="PIRSF" id="PIRSF000105">
    <property type="entry name" value="HCDH"/>
    <property type="match status" value="1"/>
</dbReference>
<organism evidence="8 9">
    <name type="scientific">Stecheria intestinalis</name>
    <dbReference type="NCBI Taxonomy" id="2606630"/>
    <lineage>
        <taxon>Bacteria</taxon>
        <taxon>Bacillati</taxon>
        <taxon>Bacillota</taxon>
        <taxon>Erysipelotrichia</taxon>
        <taxon>Erysipelotrichales</taxon>
        <taxon>Erysipelotrichaceae</taxon>
        <taxon>Stecheria</taxon>
    </lineage>
</organism>
<feature type="binding site" evidence="5">
    <location>
        <position position="90"/>
    </location>
    <ligand>
        <name>NAD(+)</name>
        <dbReference type="ChEBI" id="CHEBI:57540"/>
    </ligand>
</feature>
<dbReference type="SUPFAM" id="SSF48179">
    <property type="entry name" value="6-phosphogluconate dehydrogenase C-terminal domain-like"/>
    <property type="match status" value="1"/>
</dbReference>